<gene>
    <name evidence="2" type="ORF">MARU1_002123</name>
</gene>
<feature type="region of interest" description="Disordered" evidence="1">
    <location>
        <begin position="1"/>
        <end position="67"/>
    </location>
</feature>
<proteinExistence type="predicted"/>
<sequence>MDDARSEARRPVRDGERQRGRRMLGLLNATLAQAREPRRAGERPAPGPPPSAAQQEALEAERRAHDAERASIRHMSARVHELTDKLAAYEAAHRTARASKRRLSSFLVTHTQHSTPPEPREADEVVATAAARSVPHVPLCGGDRLYEVYYLPRKLLPVQEEALDAQEELVDAEIDRADDDWDRVREAMQTELQRTKQALERHHVAW</sequence>
<name>A0AAJ6CMT8_9BASI</name>
<reference evidence="2 3" key="1">
    <citation type="submission" date="2023-03" db="EMBL/GenBank/DDBJ databases">
        <title>Mating type loci evolution in Malassezia.</title>
        <authorList>
            <person name="Coelho M.A."/>
        </authorList>
    </citation>
    <scope>NUCLEOTIDE SEQUENCE [LARGE SCALE GENOMIC DNA]</scope>
    <source>
        <strain evidence="2 3">CBS 13387</strain>
    </source>
</reference>
<accession>A0AAJ6CMT8</accession>
<protein>
    <recommendedName>
        <fullName evidence="4">Pinin/SDK/MemA protein domain-containing protein</fullName>
    </recommendedName>
</protein>
<organism evidence="2 3">
    <name type="scientific">Malassezia arunalokei</name>
    <dbReference type="NCBI Taxonomy" id="1514897"/>
    <lineage>
        <taxon>Eukaryota</taxon>
        <taxon>Fungi</taxon>
        <taxon>Dikarya</taxon>
        <taxon>Basidiomycota</taxon>
        <taxon>Ustilaginomycotina</taxon>
        <taxon>Malasseziomycetes</taxon>
        <taxon>Malasseziales</taxon>
        <taxon>Malasseziaceae</taxon>
        <taxon>Malassezia</taxon>
    </lineage>
</organism>
<evidence type="ECO:0000313" key="3">
    <source>
        <dbReference type="Proteomes" id="UP001217582"/>
    </source>
</evidence>
<evidence type="ECO:0000256" key="1">
    <source>
        <dbReference type="SAM" id="MobiDB-lite"/>
    </source>
</evidence>
<evidence type="ECO:0008006" key="4">
    <source>
        <dbReference type="Google" id="ProtNLM"/>
    </source>
</evidence>
<feature type="compositionally biased region" description="Basic and acidic residues" evidence="1">
    <location>
        <begin position="1"/>
        <end position="18"/>
    </location>
</feature>
<dbReference type="AlphaFoldDB" id="A0AAJ6CMT8"/>
<dbReference type="EMBL" id="CP119919">
    <property type="protein sequence ID" value="WFD16088.1"/>
    <property type="molecule type" value="Genomic_DNA"/>
</dbReference>
<keyword evidence="3" id="KW-1185">Reference proteome</keyword>
<dbReference type="Proteomes" id="UP001217582">
    <property type="component" value="Chromosome 4"/>
</dbReference>
<evidence type="ECO:0000313" key="2">
    <source>
        <dbReference type="EMBL" id="WFD16088.1"/>
    </source>
</evidence>